<comment type="caution">
    <text evidence="7">The sequence shown here is derived from an EMBL/GenBank/DDBJ whole genome shotgun (WGS) entry which is preliminary data.</text>
</comment>
<evidence type="ECO:0000256" key="1">
    <source>
        <dbReference type="ARBA" id="ARBA00004167"/>
    </source>
</evidence>
<proteinExistence type="predicted"/>
<evidence type="ECO:0000256" key="6">
    <source>
        <dbReference type="SAM" id="Phobius"/>
    </source>
</evidence>
<dbReference type="InterPro" id="IPR001128">
    <property type="entry name" value="Cyt_P450"/>
</dbReference>
<dbReference type="GO" id="GO:0016709">
    <property type="term" value="F:oxidoreductase activity, acting on paired donors, with incorporation or reduction of molecular oxygen, NAD(P)H as one donor, and incorporation of one atom of oxygen"/>
    <property type="evidence" value="ECO:0007669"/>
    <property type="project" value="TreeGrafter"/>
</dbReference>
<gene>
    <name evidence="7" type="ORF">RND81_02G153000</name>
</gene>
<keyword evidence="4 6" id="KW-1133">Transmembrane helix</keyword>
<dbReference type="Proteomes" id="UP001443914">
    <property type="component" value="Unassembled WGS sequence"/>
</dbReference>
<keyword evidence="5 6" id="KW-0472">Membrane</keyword>
<dbReference type="InterPro" id="IPR051103">
    <property type="entry name" value="Plant_metabolite_P450s"/>
</dbReference>
<name>A0AAW1MW37_SAPOF</name>
<keyword evidence="8" id="KW-1185">Reference proteome</keyword>
<dbReference type="EMBL" id="JBDFQZ010000002">
    <property type="protein sequence ID" value="KAK9749822.1"/>
    <property type="molecule type" value="Genomic_DNA"/>
</dbReference>
<dbReference type="GO" id="GO:0020037">
    <property type="term" value="F:heme binding"/>
    <property type="evidence" value="ECO:0007669"/>
    <property type="project" value="InterPro"/>
</dbReference>
<evidence type="ECO:0000256" key="3">
    <source>
        <dbReference type="ARBA" id="ARBA00022723"/>
    </source>
</evidence>
<dbReference type="PANTHER" id="PTHR24298">
    <property type="entry name" value="FLAVONOID 3'-MONOOXYGENASE-RELATED"/>
    <property type="match status" value="1"/>
</dbReference>
<reference evidence="7" key="1">
    <citation type="submission" date="2024-03" db="EMBL/GenBank/DDBJ databases">
        <title>WGS assembly of Saponaria officinalis var. Norfolk2.</title>
        <authorList>
            <person name="Jenkins J."/>
            <person name="Shu S."/>
            <person name="Grimwood J."/>
            <person name="Barry K."/>
            <person name="Goodstein D."/>
            <person name="Schmutz J."/>
            <person name="Leebens-Mack J."/>
            <person name="Osbourn A."/>
        </authorList>
    </citation>
    <scope>NUCLEOTIDE SEQUENCE [LARGE SCALE GENOMIC DNA]</scope>
    <source>
        <strain evidence="7">JIC</strain>
    </source>
</reference>
<evidence type="ECO:0008006" key="9">
    <source>
        <dbReference type="Google" id="ProtNLM"/>
    </source>
</evidence>
<dbReference type="PRINTS" id="PR00463">
    <property type="entry name" value="EP450I"/>
</dbReference>
<comment type="subcellular location">
    <subcellularLocation>
        <location evidence="1">Membrane</location>
        <topology evidence="1">Single-pass membrane protein</topology>
    </subcellularLocation>
</comment>
<dbReference type="InterPro" id="IPR002401">
    <property type="entry name" value="Cyt_P450_E_grp-I"/>
</dbReference>
<dbReference type="Gene3D" id="1.10.630.10">
    <property type="entry name" value="Cytochrome P450"/>
    <property type="match status" value="1"/>
</dbReference>
<dbReference type="GO" id="GO:0005506">
    <property type="term" value="F:iron ion binding"/>
    <property type="evidence" value="ECO:0007669"/>
    <property type="project" value="InterPro"/>
</dbReference>
<dbReference type="InterPro" id="IPR036396">
    <property type="entry name" value="Cyt_P450_sf"/>
</dbReference>
<protein>
    <recommendedName>
        <fullName evidence="9">Cytochrome P450</fullName>
    </recommendedName>
</protein>
<evidence type="ECO:0000256" key="5">
    <source>
        <dbReference type="ARBA" id="ARBA00023136"/>
    </source>
</evidence>
<evidence type="ECO:0000256" key="2">
    <source>
        <dbReference type="ARBA" id="ARBA00022692"/>
    </source>
</evidence>
<dbReference type="GO" id="GO:0016020">
    <property type="term" value="C:membrane"/>
    <property type="evidence" value="ECO:0007669"/>
    <property type="project" value="UniProtKB-SubCell"/>
</dbReference>
<organism evidence="7 8">
    <name type="scientific">Saponaria officinalis</name>
    <name type="common">Common soapwort</name>
    <name type="synonym">Lychnis saponaria</name>
    <dbReference type="NCBI Taxonomy" id="3572"/>
    <lineage>
        <taxon>Eukaryota</taxon>
        <taxon>Viridiplantae</taxon>
        <taxon>Streptophyta</taxon>
        <taxon>Embryophyta</taxon>
        <taxon>Tracheophyta</taxon>
        <taxon>Spermatophyta</taxon>
        <taxon>Magnoliopsida</taxon>
        <taxon>eudicotyledons</taxon>
        <taxon>Gunneridae</taxon>
        <taxon>Pentapetalae</taxon>
        <taxon>Caryophyllales</taxon>
        <taxon>Caryophyllaceae</taxon>
        <taxon>Caryophylleae</taxon>
        <taxon>Saponaria</taxon>
    </lineage>
</organism>
<keyword evidence="3" id="KW-0479">Metal-binding</keyword>
<dbReference type="SUPFAM" id="SSF48264">
    <property type="entry name" value="Cytochrome P450"/>
    <property type="match status" value="1"/>
</dbReference>
<accession>A0AAW1MW37</accession>
<evidence type="ECO:0000313" key="8">
    <source>
        <dbReference type="Proteomes" id="UP001443914"/>
    </source>
</evidence>
<dbReference type="PRINTS" id="PR00385">
    <property type="entry name" value="P450"/>
</dbReference>
<evidence type="ECO:0000256" key="4">
    <source>
        <dbReference type="ARBA" id="ARBA00022989"/>
    </source>
</evidence>
<sequence length="421" mass="47481">MDSFWVLVMAEVGSIIAFLLIALLSSYSKSNLFPKLPPGPKNLPIISTVLWLRKSTTELEAALRTLRPKFGPIITIRMASRPFIFICSRSLAHEALVQNGAIFADRPKALPTTKILTSNQHNITSVDSPPFPSQDFSHARRWVLHTLISHLGAESASDVPVKVTNHFHFAMFSLLVYIDIEALQHRYLTSLSRFQVLNIWPSVTYLLLHTQDVLIPHIRARNDIAAKNLSCYVDTLMTVELSENIGNTKRKLSEQEMVMACSEFFNVGTDTTATALQWIMANLVKNPQIQTTLFEGIKELIGEQAKEVGEDDLPKLPYLKAIVLEGLRRHPPAHFVLPHAVIQETELGGYTVPKNAVVNFTIAVIGRDLDVWDDQMKFKPERFLTEEVDITVSREIKMMPFGAGRRMWDNIAYILINISII</sequence>
<keyword evidence="2 6" id="KW-0812">Transmembrane</keyword>
<dbReference type="AlphaFoldDB" id="A0AAW1MW37"/>
<dbReference type="PANTHER" id="PTHR24298:SF800">
    <property type="entry name" value="CYTOCHROME P450 89A2-RELATED"/>
    <property type="match status" value="1"/>
</dbReference>
<evidence type="ECO:0000313" key="7">
    <source>
        <dbReference type="EMBL" id="KAK9749822.1"/>
    </source>
</evidence>
<dbReference type="Pfam" id="PF00067">
    <property type="entry name" value="p450"/>
    <property type="match status" value="2"/>
</dbReference>
<feature type="transmembrane region" description="Helical" evidence="6">
    <location>
        <begin position="6"/>
        <end position="27"/>
    </location>
</feature>